<evidence type="ECO:0000313" key="2">
    <source>
        <dbReference type="EMBL" id="MFC3231000.1"/>
    </source>
</evidence>
<dbReference type="EMBL" id="JBHRTR010000054">
    <property type="protein sequence ID" value="MFC3231000.1"/>
    <property type="molecule type" value="Genomic_DNA"/>
</dbReference>
<name>A0ABV7L9N5_9PROT</name>
<reference evidence="3" key="1">
    <citation type="journal article" date="2019" name="Int. J. Syst. Evol. Microbiol.">
        <title>The Global Catalogue of Microorganisms (GCM) 10K type strain sequencing project: providing services to taxonomists for standard genome sequencing and annotation.</title>
        <authorList>
            <consortium name="The Broad Institute Genomics Platform"/>
            <consortium name="The Broad Institute Genome Sequencing Center for Infectious Disease"/>
            <person name="Wu L."/>
            <person name="Ma J."/>
        </authorList>
    </citation>
    <scope>NUCLEOTIDE SEQUENCE [LARGE SCALE GENOMIC DNA]</scope>
    <source>
        <strain evidence="3">KCTC 42964</strain>
    </source>
</reference>
<accession>A0ABV7L9N5</accession>
<keyword evidence="3" id="KW-1185">Reference proteome</keyword>
<dbReference type="RefSeq" id="WP_379906469.1">
    <property type="nucleotide sequence ID" value="NZ_JBHRTR010000054.1"/>
</dbReference>
<feature type="region of interest" description="Disordered" evidence="1">
    <location>
        <begin position="1"/>
        <end position="40"/>
    </location>
</feature>
<evidence type="ECO:0000313" key="3">
    <source>
        <dbReference type="Proteomes" id="UP001595528"/>
    </source>
</evidence>
<gene>
    <name evidence="2" type="ORF">ACFOGJ_27385</name>
</gene>
<proteinExistence type="predicted"/>
<sequence length="54" mass="5971">MIGIKEAVMNRNRSTGRETQQPDRRQAPRPAPAARLPQGEMQAVAGGIIEVYPR</sequence>
<evidence type="ECO:0000256" key="1">
    <source>
        <dbReference type="SAM" id="MobiDB-lite"/>
    </source>
</evidence>
<comment type="caution">
    <text evidence="2">The sequence shown here is derived from an EMBL/GenBank/DDBJ whole genome shotgun (WGS) entry which is preliminary data.</text>
</comment>
<protein>
    <submittedName>
        <fullName evidence="2">Uncharacterized protein</fullName>
    </submittedName>
</protein>
<dbReference type="Proteomes" id="UP001595528">
    <property type="component" value="Unassembled WGS sequence"/>
</dbReference>
<organism evidence="2 3">
    <name type="scientific">Marinibaculum pumilum</name>
    <dbReference type="NCBI Taxonomy" id="1766165"/>
    <lineage>
        <taxon>Bacteria</taxon>
        <taxon>Pseudomonadati</taxon>
        <taxon>Pseudomonadota</taxon>
        <taxon>Alphaproteobacteria</taxon>
        <taxon>Rhodospirillales</taxon>
        <taxon>Rhodospirillaceae</taxon>
        <taxon>Marinibaculum</taxon>
    </lineage>
</organism>